<evidence type="ECO:0000313" key="1">
    <source>
        <dbReference type="EMBL" id="TMS16180.1"/>
    </source>
</evidence>
<gene>
    <name evidence="1" type="ORF">E3U43_013473</name>
</gene>
<reference evidence="1" key="1">
    <citation type="submission" date="2018-11" db="EMBL/GenBank/DDBJ databases">
        <title>The sequence and de novo assembly of Larimichthys crocea genome using PacBio and Hi-C technologies.</title>
        <authorList>
            <person name="Xu P."/>
            <person name="Chen B."/>
            <person name="Zhou Z."/>
            <person name="Ke Q."/>
            <person name="Wu Y."/>
            <person name="Bai H."/>
            <person name="Pu F."/>
        </authorList>
    </citation>
    <scope>NUCLEOTIDE SEQUENCE</scope>
    <source>
        <tissue evidence="1">Muscle</tissue>
    </source>
</reference>
<accession>A0ACD3R9W3</accession>
<dbReference type="Proteomes" id="UP000793456">
    <property type="component" value="Chromosome VIII"/>
</dbReference>
<name>A0ACD3R9W3_LARCR</name>
<dbReference type="EMBL" id="CM011681">
    <property type="protein sequence ID" value="TMS16180.1"/>
    <property type="molecule type" value="Genomic_DNA"/>
</dbReference>
<keyword evidence="2" id="KW-1185">Reference proteome</keyword>
<protein>
    <submittedName>
        <fullName evidence="1">Uncharacterized protein</fullName>
    </submittedName>
</protein>
<evidence type="ECO:0000313" key="2">
    <source>
        <dbReference type="Proteomes" id="UP000793456"/>
    </source>
</evidence>
<sequence>MRRGGLTVHQQLQLKQHRLHCQPGCTPSLEPVTSVQLNLLALTDNDYNDGVLKLHVSLFSWGEAGSDQPQYDHMARIAGELQCQKSLRTVAPINAPELPGHGDGLATNEVYLGSSAEVKVPVEVPVEVCLLLPVLRFELRSSDRSVNYSICPSALSSPEPKSESDESSKVEFDVTSVNKRPHRRSSIRHIL</sequence>
<comment type="caution">
    <text evidence="1">The sequence shown here is derived from an EMBL/GenBank/DDBJ whole genome shotgun (WGS) entry which is preliminary data.</text>
</comment>
<organism evidence="1 2">
    <name type="scientific">Larimichthys crocea</name>
    <name type="common">Large yellow croaker</name>
    <name type="synonym">Pseudosciaena crocea</name>
    <dbReference type="NCBI Taxonomy" id="215358"/>
    <lineage>
        <taxon>Eukaryota</taxon>
        <taxon>Metazoa</taxon>
        <taxon>Chordata</taxon>
        <taxon>Craniata</taxon>
        <taxon>Vertebrata</taxon>
        <taxon>Euteleostomi</taxon>
        <taxon>Actinopterygii</taxon>
        <taxon>Neopterygii</taxon>
        <taxon>Teleostei</taxon>
        <taxon>Neoteleostei</taxon>
        <taxon>Acanthomorphata</taxon>
        <taxon>Eupercaria</taxon>
        <taxon>Sciaenidae</taxon>
        <taxon>Larimichthys</taxon>
    </lineage>
</organism>
<proteinExistence type="predicted"/>